<reference evidence="4 5" key="1">
    <citation type="submission" date="2024-02" db="EMBL/GenBank/DDBJ databases">
        <title>New especies of Spiribacter isolated from saline water.</title>
        <authorList>
            <person name="Leon M.J."/>
            <person name="De La Haba R."/>
            <person name="Sanchez-Porro C."/>
            <person name="Ventosa A."/>
        </authorList>
    </citation>
    <scope>NUCLEOTIDE SEQUENCE [LARGE SCALE GENOMIC DNA]</scope>
    <source>
        <strain evidence="5">ag22IC4-189</strain>
    </source>
</reference>
<comment type="similarity">
    <text evidence="1 3">Belongs to the short-chain dehydrogenases/reductases (SDR) family.</text>
</comment>
<dbReference type="PRINTS" id="PR00080">
    <property type="entry name" value="SDRFAMILY"/>
</dbReference>
<organism evidence="4 5">
    <name type="scientific">Spiribacter insolitus</name>
    <dbReference type="NCBI Taxonomy" id="3122417"/>
    <lineage>
        <taxon>Bacteria</taxon>
        <taxon>Pseudomonadati</taxon>
        <taxon>Pseudomonadota</taxon>
        <taxon>Gammaproteobacteria</taxon>
        <taxon>Chromatiales</taxon>
        <taxon>Ectothiorhodospiraceae</taxon>
        <taxon>Spiribacter</taxon>
    </lineage>
</organism>
<name>A0ABV3T9A2_9GAMM</name>
<evidence type="ECO:0000313" key="4">
    <source>
        <dbReference type="EMBL" id="MEX0431370.1"/>
    </source>
</evidence>
<dbReference type="PANTHER" id="PTHR43669:SF12">
    <property type="entry name" value="BLR5618 PROTEIN"/>
    <property type="match status" value="1"/>
</dbReference>
<dbReference type="EMBL" id="JBAKFF010000001">
    <property type="protein sequence ID" value="MEX0431370.1"/>
    <property type="molecule type" value="Genomic_DNA"/>
</dbReference>
<proteinExistence type="inferred from homology"/>
<accession>A0ABV3T9A2</accession>
<evidence type="ECO:0000256" key="2">
    <source>
        <dbReference type="ARBA" id="ARBA00023002"/>
    </source>
</evidence>
<dbReference type="EC" id="1.-.-.-" evidence="4"/>
<dbReference type="PRINTS" id="PR00081">
    <property type="entry name" value="GDHRDH"/>
</dbReference>
<dbReference type="GO" id="GO:0016491">
    <property type="term" value="F:oxidoreductase activity"/>
    <property type="evidence" value="ECO:0007669"/>
    <property type="project" value="UniProtKB-KW"/>
</dbReference>
<keyword evidence="5" id="KW-1185">Reference proteome</keyword>
<evidence type="ECO:0000313" key="5">
    <source>
        <dbReference type="Proteomes" id="UP001556637"/>
    </source>
</evidence>
<dbReference type="Proteomes" id="UP001556637">
    <property type="component" value="Unassembled WGS sequence"/>
</dbReference>
<dbReference type="InterPro" id="IPR002347">
    <property type="entry name" value="SDR_fam"/>
</dbReference>
<keyword evidence="2 4" id="KW-0560">Oxidoreductase</keyword>
<dbReference type="InterPro" id="IPR036291">
    <property type="entry name" value="NAD(P)-bd_dom_sf"/>
</dbReference>
<dbReference type="PANTHER" id="PTHR43669">
    <property type="entry name" value="5-KETO-D-GLUCONATE 5-REDUCTASE"/>
    <property type="match status" value="1"/>
</dbReference>
<comment type="caution">
    <text evidence="4">The sequence shown here is derived from an EMBL/GenBank/DDBJ whole genome shotgun (WGS) entry which is preliminary data.</text>
</comment>
<evidence type="ECO:0000256" key="3">
    <source>
        <dbReference type="RuleBase" id="RU000363"/>
    </source>
</evidence>
<protein>
    <submittedName>
        <fullName evidence="4">SDR family oxidoreductase</fullName>
        <ecNumber evidence="4">1.-.-.-</ecNumber>
    </submittedName>
</protein>
<gene>
    <name evidence="4" type="ORF">V6X30_08155</name>
</gene>
<evidence type="ECO:0000256" key="1">
    <source>
        <dbReference type="ARBA" id="ARBA00006484"/>
    </source>
</evidence>
<dbReference type="SUPFAM" id="SSF51735">
    <property type="entry name" value="NAD(P)-binding Rossmann-fold domains"/>
    <property type="match status" value="1"/>
</dbReference>
<sequence length="249" mass="26538">MATIEQVAVVTGASQGIGRGVAEALLADGHRVALVARRREPLEAVAAAHPDQTLPIAADVSDPEAVDRIYEQVAGQWGRVDVLFNNAGAFMASTETADVSWEDWRRVLGVNLDGAFLMARGAFRMMREQDPAGGRIINNGSISAHAPRVNSVAYTTSKHAITGLTKSITLDGRPHDIACSQIDIGNAETPMTAPMKAGIAQPDGSVMREPVIDVAHVANAVRYIIDLPLEANVQFMTVMATKMPYLGRG</sequence>
<dbReference type="CDD" id="cd05233">
    <property type="entry name" value="SDR_c"/>
    <property type="match status" value="1"/>
</dbReference>
<dbReference type="RefSeq" id="WP_367984121.1">
    <property type="nucleotide sequence ID" value="NZ_JBAKFF010000001.1"/>
</dbReference>
<dbReference type="Gene3D" id="3.40.50.720">
    <property type="entry name" value="NAD(P)-binding Rossmann-like Domain"/>
    <property type="match status" value="1"/>
</dbReference>
<dbReference type="Pfam" id="PF00106">
    <property type="entry name" value="adh_short"/>
    <property type="match status" value="1"/>
</dbReference>